<accession>A0ACC1BEA1</accession>
<sequence>MAWRCTSSLTRSLIFPARSSLIRPSSLPRLRPSSPLHTDRLQSRRSLLRTIGTLGGSQSLMPLHSVVGATRVTSHITVDARACCELSQGTFLFFVFRMWVLTDDVVIVEPILRRGVGMQGVFSLVLATLRFGRGQFFINILSPLKVHGQIEIFKTCSGWGYVYPCSQIFIHLDCLRIRA</sequence>
<organism evidence="1 2">
    <name type="scientific">Pistacia atlantica</name>
    <dbReference type="NCBI Taxonomy" id="434234"/>
    <lineage>
        <taxon>Eukaryota</taxon>
        <taxon>Viridiplantae</taxon>
        <taxon>Streptophyta</taxon>
        <taxon>Embryophyta</taxon>
        <taxon>Tracheophyta</taxon>
        <taxon>Spermatophyta</taxon>
        <taxon>Magnoliopsida</taxon>
        <taxon>eudicotyledons</taxon>
        <taxon>Gunneridae</taxon>
        <taxon>Pentapetalae</taxon>
        <taxon>rosids</taxon>
        <taxon>malvids</taxon>
        <taxon>Sapindales</taxon>
        <taxon>Anacardiaceae</taxon>
        <taxon>Pistacia</taxon>
    </lineage>
</organism>
<name>A0ACC1BEA1_9ROSI</name>
<evidence type="ECO:0000313" key="1">
    <source>
        <dbReference type="EMBL" id="KAJ0097269.1"/>
    </source>
</evidence>
<dbReference type="EMBL" id="CM047901">
    <property type="protein sequence ID" value="KAJ0097269.1"/>
    <property type="molecule type" value="Genomic_DNA"/>
</dbReference>
<evidence type="ECO:0000313" key="2">
    <source>
        <dbReference type="Proteomes" id="UP001164250"/>
    </source>
</evidence>
<comment type="caution">
    <text evidence="1">The sequence shown here is derived from an EMBL/GenBank/DDBJ whole genome shotgun (WGS) entry which is preliminary data.</text>
</comment>
<dbReference type="Proteomes" id="UP001164250">
    <property type="component" value="Chromosome 5"/>
</dbReference>
<reference evidence="2" key="1">
    <citation type="journal article" date="2023" name="G3 (Bethesda)">
        <title>Genome assembly and association tests identify interacting loci associated with vigor, precocity, and sex in interspecific pistachio rootstocks.</title>
        <authorList>
            <person name="Palmer W."/>
            <person name="Jacygrad E."/>
            <person name="Sagayaradj S."/>
            <person name="Cavanaugh K."/>
            <person name="Han R."/>
            <person name="Bertier L."/>
            <person name="Beede B."/>
            <person name="Kafkas S."/>
            <person name="Golino D."/>
            <person name="Preece J."/>
            <person name="Michelmore R."/>
        </authorList>
    </citation>
    <scope>NUCLEOTIDE SEQUENCE [LARGE SCALE GENOMIC DNA]</scope>
</reference>
<keyword evidence="2" id="KW-1185">Reference proteome</keyword>
<proteinExistence type="predicted"/>
<protein>
    <submittedName>
        <fullName evidence="1">Uncharacterized protein</fullName>
    </submittedName>
</protein>
<gene>
    <name evidence="1" type="ORF">Patl1_28592</name>
</gene>